<dbReference type="Pfam" id="PF06271">
    <property type="entry name" value="RDD"/>
    <property type="match status" value="1"/>
</dbReference>
<dbReference type="InterPro" id="IPR010432">
    <property type="entry name" value="RDD"/>
</dbReference>
<evidence type="ECO:0000256" key="3">
    <source>
        <dbReference type="ARBA" id="ARBA00022989"/>
    </source>
</evidence>
<feature type="domain" description="RDD" evidence="6">
    <location>
        <begin position="18"/>
        <end position="166"/>
    </location>
</feature>
<dbReference type="PANTHER" id="PTHR38480">
    <property type="entry name" value="SLR0254 PROTEIN"/>
    <property type="match status" value="1"/>
</dbReference>
<dbReference type="EMBL" id="BNJK01000001">
    <property type="protein sequence ID" value="GHO93188.1"/>
    <property type="molecule type" value="Genomic_DNA"/>
</dbReference>
<dbReference type="RefSeq" id="WP_220203983.1">
    <property type="nucleotide sequence ID" value="NZ_BNJK01000001.1"/>
</dbReference>
<evidence type="ECO:0000256" key="5">
    <source>
        <dbReference type="SAM" id="Phobius"/>
    </source>
</evidence>
<evidence type="ECO:0000313" key="7">
    <source>
        <dbReference type="EMBL" id="GHO93188.1"/>
    </source>
</evidence>
<evidence type="ECO:0000256" key="2">
    <source>
        <dbReference type="ARBA" id="ARBA00022692"/>
    </source>
</evidence>
<feature type="transmembrane region" description="Helical" evidence="5">
    <location>
        <begin position="25"/>
        <end position="43"/>
    </location>
</feature>
<keyword evidence="8" id="KW-1185">Reference proteome</keyword>
<dbReference type="GO" id="GO:0016020">
    <property type="term" value="C:membrane"/>
    <property type="evidence" value="ECO:0007669"/>
    <property type="project" value="UniProtKB-SubCell"/>
</dbReference>
<keyword evidence="4 5" id="KW-0472">Membrane</keyword>
<proteinExistence type="predicted"/>
<evidence type="ECO:0000313" key="8">
    <source>
        <dbReference type="Proteomes" id="UP000597444"/>
    </source>
</evidence>
<accession>A0A8J3N262</accession>
<reference evidence="7" key="1">
    <citation type="submission" date="2020-10" db="EMBL/GenBank/DDBJ databases">
        <title>Taxonomic study of unclassified bacteria belonging to the class Ktedonobacteria.</title>
        <authorList>
            <person name="Yabe S."/>
            <person name="Wang C.M."/>
            <person name="Zheng Y."/>
            <person name="Sakai Y."/>
            <person name="Cavaletti L."/>
            <person name="Monciardini P."/>
            <person name="Donadio S."/>
        </authorList>
    </citation>
    <scope>NUCLEOTIDE SEQUENCE</scope>
    <source>
        <strain evidence="7">ID150040</strain>
    </source>
</reference>
<dbReference type="Proteomes" id="UP000597444">
    <property type="component" value="Unassembled WGS sequence"/>
</dbReference>
<organism evidence="7 8">
    <name type="scientific">Reticulibacter mediterranei</name>
    <dbReference type="NCBI Taxonomy" id="2778369"/>
    <lineage>
        <taxon>Bacteria</taxon>
        <taxon>Bacillati</taxon>
        <taxon>Chloroflexota</taxon>
        <taxon>Ktedonobacteria</taxon>
        <taxon>Ktedonobacterales</taxon>
        <taxon>Reticulibacteraceae</taxon>
        <taxon>Reticulibacter</taxon>
    </lineage>
</organism>
<comment type="caution">
    <text evidence="7">The sequence shown here is derived from an EMBL/GenBank/DDBJ whole genome shotgun (WGS) entry which is preliminary data.</text>
</comment>
<name>A0A8J3N262_9CHLR</name>
<evidence type="ECO:0000259" key="6">
    <source>
        <dbReference type="Pfam" id="PF06271"/>
    </source>
</evidence>
<protein>
    <recommendedName>
        <fullName evidence="6">RDD domain-containing protein</fullName>
    </recommendedName>
</protein>
<sequence>MQPQYSYYSQAAAPILEYVGVGRRFVALIIDGIILVIFQNVLFRGMSIMGLHSTGNITTTEGDAAHMLAYWLRHLDTYAVLQIAIGTIIPFVYFVIMEAALGATIGKMLLGVRVVRLDGSPMSWGQSITRNLLRIIDHIPYGIPYLLGAILIWTSPARQRLGDRVAQTVVVRRRSLKEVRPYKMA</sequence>
<keyword evidence="3 5" id="KW-1133">Transmembrane helix</keyword>
<dbReference type="PANTHER" id="PTHR38480:SF1">
    <property type="entry name" value="SLR0254 PROTEIN"/>
    <property type="match status" value="1"/>
</dbReference>
<keyword evidence="2 5" id="KW-0812">Transmembrane</keyword>
<evidence type="ECO:0000256" key="4">
    <source>
        <dbReference type="ARBA" id="ARBA00023136"/>
    </source>
</evidence>
<evidence type="ECO:0000256" key="1">
    <source>
        <dbReference type="ARBA" id="ARBA00004141"/>
    </source>
</evidence>
<gene>
    <name evidence="7" type="ORF">KSF_032360</name>
</gene>
<dbReference type="AlphaFoldDB" id="A0A8J3N262"/>
<comment type="subcellular location">
    <subcellularLocation>
        <location evidence="1">Membrane</location>
        <topology evidence="1">Multi-pass membrane protein</topology>
    </subcellularLocation>
</comment>